<dbReference type="InterPro" id="IPR050277">
    <property type="entry name" value="Sodium:Solute_Symporter"/>
</dbReference>
<keyword evidence="3" id="KW-0813">Transport</keyword>
<reference evidence="9 10" key="1">
    <citation type="submission" date="2019-02" db="EMBL/GenBank/DDBJ databases">
        <title>Genome sequencing of Clostridium botulinum clinical isolates.</title>
        <authorList>
            <person name="Brunt J."/>
            <person name="Van Vliet A.H.M."/>
            <person name="Stringer S.C."/>
            <person name="Grant K.A."/>
            <person name="Carter A.C."/>
            <person name="Peck M.W."/>
        </authorList>
    </citation>
    <scope>NUCLEOTIDE SEQUENCE [LARGE SCALE GENOMIC DNA]</scope>
    <source>
        <strain evidence="9 10">R1125/03</strain>
    </source>
</reference>
<keyword evidence="4 8" id="KW-0812">Transmembrane</keyword>
<keyword evidence="6 8" id="KW-0472">Membrane</keyword>
<keyword evidence="5 8" id="KW-1133">Transmembrane helix</keyword>
<feature type="transmembrane region" description="Helical" evidence="8">
    <location>
        <begin position="418"/>
        <end position="435"/>
    </location>
</feature>
<dbReference type="Proteomes" id="UP000473089">
    <property type="component" value="Unassembled WGS sequence"/>
</dbReference>
<evidence type="ECO:0000313" key="9">
    <source>
        <dbReference type="EMBL" id="NFA60938.1"/>
    </source>
</evidence>
<dbReference type="GO" id="GO:0022857">
    <property type="term" value="F:transmembrane transporter activity"/>
    <property type="evidence" value="ECO:0007669"/>
    <property type="project" value="InterPro"/>
</dbReference>
<organism evidence="9 10">
    <name type="scientific">Clostridium botulinum</name>
    <dbReference type="NCBI Taxonomy" id="1491"/>
    <lineage>
        <taxon>Bacteria</taxon>
        <taxon>Bacillati</taxon>
        <taxon>Bacillota</taxon>
        <taxon>Clostridia</taxon>
        <taxon>Eubacteriales</taxon>
        <taxon>Clostridiaceae</taxon>
        <taxon>Clostridium</taxon>
    </lineage>
</organism>
<dbReference type="CDD" id="cd10322">
    <property type="entry name" value="SLC5sbd"/>
    <property type="match status" value="1"/>
</dbReference>
<gene>
    <name evidence="9" type="ORF">EXM42_11195</name>
</gene>
<evidence type="ECO:0000256" key="1">
    <source>
        <dbReference type="ARBA" id="ARBA00004141"/>
    </source>
</evidence>
<feature type="transmembrane region" description="Helical" evidence="8">
    <location>
        <begin position="361"/>
        <end position="383"/>
    </location>
</feature>
<dbReference type="Gene3D" id="1.20.1730.10">
    <property type="entry name" value="Sodium/glucose cotransporter"/>
    <property type="match status" value="1"/>
</dbReference>
<dbReference type="PROSITE" id="PS50283">
    <property type="entry name" value="NA_SOLUT_SYMP_3"/>
    <property type="match status" value="1"/>
</dbReference>
<dbReference type="GO" id="GO:0005886">
    <property type="term" value="C:plasma membrane"/>
    <property type="evidence" value="ECO:0007669"/>
    <property type="project" value="TreeGrafter"/>
</dbReference>
<feature type="transmembrane region" description="Helical" evidence="8">
    <location>
        <begin position="389"/>
        <end position="411"/>
    </location>
</feature>
<dbReference type="EMBL" id="SGJP01000022">
    <property type="protein sequence ID" value="NFA60938.1"/>
    <property type="molecule type" value="Genomic_DNA"/>
</dbReference>
<evidence type="ECO:0000313" key="10">
    <source>
        <dbReference type="Proteomes" id="UP000473089"/>
    </source>
</evidence>
<sequence>MKGYLIFIIIYAIILILAGFIVKKYVKGAADFFVAGRKLNSKLLFTTLIAANIGAGSTVGITGIAYKYGVSSYWWIFMSAIGTIVLAFWVGPKIWEKSMKYNLYTLGDYLDIRYSKYFKGVISVMMTIGTLALFAGQLMGIAWILNVTSGINKNIGILIGAVVVILYFSSGGLLSSAIVNVLELVIIILGFIIAVPYCIKSVNGFSGLHTAILNNLPANESVNYFSLKGIGMSTIVGWFLMLTPSFFISPGLIGKVYGAKDIETIKKGAGICAVVQGLFAFLPTILGMCAFAVFPNLSQQELALPMVMKNLMPFSVSALALAAIFAAEISTADAVLYMLTTTFTEDIYKTFINPKIEDKKLLKAGRIVTIVGGILGVAIAFILPNIITALSIFYTLMSVSLTVPLLFGLFSEKPNTKIAFISSIIGIIVTLYLQFQNNDKGIWILNAQSTGILCSLIVMIIFLVLNKKAKLKREESV</sequence>
<dbReference type="PANTHER" id="PTHR48086">
    <property type="entry name" value="SODIUM/PROLINE SYMPORTER-RELATED"/>
    <property type="match status" value="1"/>
</dbReference>
<dbReference type="InterPro" id="IPR038377">
    <property type="entry name" value="Na/Glc_symporter_sf"/>
</dbReference>
<evidence type="ECO:0000256" key="7">
    <source>
        <dbReference type="RuleBase" id="RU362091"/>
    </source>
</evidence>
<comment type="subcellular location">
    <subcellularLocation>
        <location evidence="1">Membrane</location>
        <topology evidence="1">Multi-pass membrane protein</topology>
    </subcellularLocation>
</comment>
<dbReference type="InterPro" id="IPR001734">
    <property type="entry name" value="Na/solute_symporter"/>
</dbReference>
<feature type="transmembrane region" description="Helical" evidence="8">
    <location>
        <begin position="314"/>
        <end position="340"/>
    </location>
</feature>
<feature type="transmembrane region" description="Helical" evidence="8">
    <location>
        <begin position="43"/>
        <end position="66"/>
    </location>
</feature>
<feature type="transmembrane region" description="Helical" evidence="8">
    <location>
        <begin position="181"/>
        <end position="199"/>
    </location>
</feature>
<evidence type="ECO:0000256" key="6">
    <source>
        <dbReference type="ARBA" id="ARBA00023136"/>
    </source>
</evidence>
<protein>
    <submittedName>
        <fullName evidence="9">Sodium:solute symporter family protein</fullName>
    </submittedName>
</protein>
<dbReference type="AlphaFoldDB" id="A0A6M0SZK9"/>
<feature type="transmembrane region" description="Helical" evidence="8">
    <location>
        <begin position="121"/>
        <end position="145"/>
    </location>
</feature>
<evidence type="ECO:0000256" key="5">
    <source>
        <dbReference type="ARBA" id="ARBA00022989"/>
    </source>
</evidence>
<dbReference type="Pfam" id="PF00474">
    <property type="entry name" value="SSF"/>
    <property type="match status" value="1"/>
</dbReference>
<feature type="transmembrane region" description="Helical" evidence="8">
    <location>
        <begin position="235"/>
        <end position="257"/>
    </location>
</feature>
<comment type="similarity">
    <text evidence="2 7">Belongs to the sodium:solute symporter (SSF) (TC 2.A.21) family.</text>
</comment>
<accession>A0A6M0SZK9</accession>
<evidence type="ECO:0000256" key="8">
    <source>
        <dbReference type="SAM" id="Phobius"/>
    </source>
</evidence>
<feature type="transmembrane region" description="Helical" evidence="8">
    <location>
        <begin position="269"/>
        <end position="294"/>
    </location>
</feature>
<proteinExistence type="inferred from homology"/>
<evidence type="ECO:0000256" key="4">
    <source>
        <dbReference type="ARBA" id="ARBA00022692"/>
    </source>
</evidence>
<evidence type="ECO:0000256" key="2">
    <source>
        <dbReference type="ARBA" id="ARBA00006434"/>
    </source>
</evidence>
<comment type="caution">
    <text evidence="9">The sequence shown here is derived from an EMBL/GenBank/DDBJ whole genome shotgun (WGS) entry which is preliminary data.</text>
</comment>
<name>A0A6M0SZK9_CLOBO</name>
<feature type="transmembrane region" description="Helical" evidence="8">
    <location>
        <begin position="441"/>
        <end position="465"/>
    </location>
</feature>
<feature type="transmembrane region" description="Helical" evidence="8">
    <location>
        <begin position="151"/>
        <end position="169"/>
    </location>
</feature>
<feature type="transmembrane region" description="Helical" evidence="8">
    <location>
        <begin position="6"/>
        <end position="22"/>
    </location>
</feature>
<feature type="transmembrane region" description="Helical" evidence="8">
    <location>
        <begin position="72"/>
        <end position="91"/>
    </location>
</feature>
<dbReference type="PANTHER" id="PTHR48086:SF7">
    <property type="entry name" value="SODIUM-SOLUTE SYMPORTER-RELATED"/>
    <property type="match status" value="1"/>
</dbReference>
<evidence type="ECO:0000256" key="3">
    <source>
        <dbReference type="ARBA" id="ARBA00022448"/>
    </source>
</evidence>